<dbReference type="OrthoDB" id="772197at2759"/>
<feature type="compositionally biased region" description="Polar residues" evidence="1">
    <location>
        <begin position="199"/>
        <end position="208"/>
    </location>
</feature>
<gene>
    <name evidence="2" type="ORF">CCAM_LOCUS44536</name>
</gene>
<accession>A0A484NNK9</accession>
<dbReference type="PANTHER" id="PTHR46741">
    <property type="entry name" value="OS09G0413600 PROTEIN"/>
    <property type="match status" value="1"/>
</dbReference>
<organism evidence="2 3">
    <name type="scientific">Cuscuta campestris</name>
    <dbReference type="NCBI Taxonomy" id="132261"/>
    <lineage>
        <taxon>Eukaryota</taxon>
        <taxon>Viridiplantae</taxon>
        <taxon>Streptophyta</taxon>
        <taxon>Embryophyta</taxon>
        <taxon>Tracheophyta</taxon>
        <taxon>Spermatophyta</taxon>
        <taxon>Magnoliopsida</taxon>
        <taxon>eudicotyledons</taxon>
        <taxon>Gunneridae</taxon>
        <taxon>Pentapetalae</taxon>
        <taxon>asterids</taxon>
        <taxon>lamiids</taxon>
        <taxon>Solanales</taxon>
        <taxon>Convolvulaceae</taxon>
        <taxon>Cuscuteae</taxon>
        <taxon>Cuscuta</taxon>
        <taxon>Cuscuta subgen. Grammica</taxon>
        <taxon>Cuscuta sect. Cleistogrammica</taxon>
    </lineage>
</organism>
<evidence type="ECO:0000313" key="3">
    <source>
        <dbReference type="Proteomes" id="UP000595140"/>
    </source>
</evidence>
<proteinExistence type="predicted"/>
<feature type="compositionally biased region" description="Basic and acidic residues" evidence="1">
    <location>
        <begin position="251"/>
        <end position="262"/>
    </location>
</feature>
<dbReference type="PANTHER" id="PTHR46741:SF2">
    <property type="entry name" value="RIBOSOMAL PROTEIN L34AE"/>
    <property type="match status" value="1"/>
</dbReference>
<keyword evidence="3" id="KW-1185">Reference proteome</keyword>
<dbReference type="AlphaFoldDB" id="A0A484NNK9"/>
<protein>
    <recommendedName>
        <fullName evidence="4">Ribosomal protein L34Ae</fullName>
    </recommendedName>
</protein>
<evidence type="ECO:0008006" key="4">
    <source>
        <dbReference type="Google" id="ProtNLM"/>
    </source>
</evidence>
<sequence>MATVHRLFAFTVSSLLQPLFGFIASFLSRLGVGVLDSFEESSVFSETSEVSVLEDETLRDSEPVSEVEMKEKENSDGLVFRFPTYEEFIINCRKGVVVGSGIADSESVSEKGFMGFVAEELDLGCSKDEDTVLLDKGLKESPLEGEVVYRGIKPENSDNGVCGEEENEKEEICKPEQQSDRDLEGTEFGEGDERELGKSESQADFNIQSEKDSMVTDSGSVSPSIEPMQSLMSRLVDLCSDEGFFSDSESVSDKDDSAKDQFKQGNVENTNLESQFLSESDFQEDEESDSPKKFKQCNGKNPDLESGFLSESDFQEDEGSNLESLWEHQDLLEQLKTELRKMRATGLPTIYEDSESLKMDELKRWKINERFQNKECITVELNKFSKIYKERMRKFDIVTYQKLYAISFLQKESVKDPFKLLSSHKSSAPPSLLKNIWPFKHKNSDIDDPVVKFIKELQCELEVVYVGQMCLSWEFLHWQYGKALDLWDTDLAGSKRYNEVAEEFQHFQVLLQRYIEDERFQGPRVQCYIKSRCDFRDLLQVPVIREDSLKYMKKGGKFEKGDFAITSDILVEILEECIRIFWRFVKSDNESTVQCHSEIEDAEDHELLMEVRRSLQKKEKKLRDSLRSENSILRRFKQCRDDDDSDHVLYFFSQVDMRLVSRVLNMSRLTREQLVWCHDKLNSISFVNRKIQVEPSFLLFPC</sequence>
<feature type="compositionally biased region" description="Basic and acidic residues" evidence="1">
    <location>
        <begin position="170"/>
        <end position="184"/>
    </location>
</feature>
<evidence type="ECO:0000313" key="2">
    <source>
        <dbReference type="EMBL" id="VFR02761.1"/>
    </source>
</evidence>
<dbReference type="Proteomes" id="UP000595140">
    <property type="component" value="Unassembled WGS sequence"/>
</dbReference>
<dbReference type="InterPro" id="IPR012870">
    <property type="entry name" value="DUF1666"/>
</dbReference>
<dbReference type="Pfam" id="PF07891">
    <property type="entry name" value="DUF1666"/>
    <property type="match status" value="1"/>
</dbReference>
<name>A0A484NNK9_9ASTE</name>
<feature type="compositionally biased region" description="Polar residues" evidence="1">
    <location>
        <begin position="263"/>
        <end position="277"/>
    </location>
</feature>
<dbReference type="EMBL" id="OOIL02006840">
    <property type="protein sequence ID" value="VFR02761.1"/>
    <property type="molecule type" value="Genomic_DNA"/>
</dbReference>
<feature type="region of interest" description="Disordered" evidence="1">
    <location>
        <begin position="247"/>
        <end position="308"/>
    </location>
</feature>
<evidence type="ECO:0000256" key="1">
    <source>
        <dbReference type="SAM" id="MobiDB-lite"/>
    </source>
</evidence>
<feature type="region of interest" description="Disordered" evidence="1">
    <location>
        <begin position="154"/>
        <end position="225"/>
    </location>
</feature>
<reference evidence="2 3" key="1">
    <citation type="submission" date="2018-04" db="EMBL/GenBank/DDBJ databases">
        <authorList>
            <person name="Vogel A."/>
        </authorList>
    </citation>
    <scope>NUCLEOTIDE SEQUENCE [LARGE SCALE GENOMIC DNA]</scope>
</reference>